<sequence>MLTQRSPGTTCKFYYDRLLHRYPLRMHTSKIDNFRAPPPTAPRRKQISYSTEVGHTQLRYDVSTSDGIVSKHENSGQFKPHVPYLGGRVKTSVADDIIPSVTKVVNSPRPALDLDLK</sequence>
<comment type="caution">
    <text evidence="1">The sequence shown here is derived from an EMBL/GenBank/DDBJ whole genome shotgun (WGS) entry which is preliminary data.</text>
</comment>
<evidence type="ECO:0000313" key="1">
    <source>
        <dbReference type="EMBL" id="GBP31153.1"/>
    </source>
</evidence>
<accession>A0A4C1UXC5</accession>
<dbReference type="AlphaFoldDB" id="A0A4C1UXC5"/>
<keyword evidence="2" id="KW-1185">Reference proteome</keyword>
<dbReference type="EMBL" id="BGZK01000242">
    <property type="protein sequence ID" value="GBP31153.1"/>
    <property type="molecule type" value="Genomic_DNA"/>
</dbReference>
<organism evidence="1 2">
    <name type="scientific">Eumeta variegata</name>
    <name type="common">Bagworm moth</name>
    <name type="synonym">Eumeta japonica</name>
    <dbReference type="NCBI Taxonomy" id="151549"/>
    <lineage>
        <taxon>Eukaryota</taxon>
        <taxon>Metazoa</taxon>
        <taxon>Ecdysozoa</taxon>
        <taxon>Arthropoda</taxon>
        <taxon>Hexapoda</taxon>
        <taxon>Insecta</taxon>
        <taxon>Pterygota</taxon>
        <taxon>Neoptera</taxon>
        <taxon>Endopterygota</taxon>
        <taxon>Lepidoptera</taxon>
        <taxon>Glossata</taxon>
        <taxon>Ditrysia</taxon>
        <taxon>Tineoidea</taxon>
        <taxon>Psychidae</taxon>
        <taxon>Oiketicinae</taxon>
        <taxon>Eumeta</taxon>
    </lineage>
</organism>
<dbReference type="Proteomes" id="UP000299102">
    <property type="component" value="Unassembled WGS sequence"/>
</dbReference>
<name>A0A4C1UXC5_EUMVA</name>
<proteinExistence type="predicted"/>
<reference evidence="1 2" key="1">
    <citation type="journal article" date="2019" name="Commun. Biol.">
        <title>The bagworm genome reveals a unique fibroin gene that provides high tensile strength.</title>
        <authorList>
            <person name="Kono N."/>
            <person name="Nakamura H."/>
            <person name="Ohtoshi R."/>
            <person name="Tomita M."/>
            <person name="Numata K."/>
            <person name="Arakawa K."/>
        </authorList>
    </citation>
    <scope>NUCLEOTIDE SEQUENCE [LARGE SCALE GENOMIC DNA]</scope>
</reference>
<protein>
    <submittedName>
        <fullName evidence="1">Uncharacterized protein</fullName>
    </submittedName>
</protein>
<evidence type="ECO:0000313" key="2">
    <source>
        <dbReference type="Proteomes" id="UP000299102"/>
    </source>
</evidence>
<gene>
    <name evidence="1" type="ORF">EVAR_21591_1</name>
</gene>